<dbReference type="InterPro" id="IPR044878">
    <property type="entry name" value="UbiA_sf"/>
</dbReference>
<dbReference type="UniPathway" id="UPA00213"/>
<dbReference type="Pfam" id="PF23562">
    <property type="entry name" value="AMP-binding_C_3"/>
    <property type="match status" value="1"/>
</dbReference>
<feature type="transmembrane region" description="Helical" evidence="10">
    <location>
        <begin position="42"/>
        <end position="63"/>
    </location>
</feature>
<keyword evidence="7 10" id="KW-0812">Transmembrane</keyword>
<evidence type="ECO:0000256" key="7">
    <source>
        <dbReference type="ARBA" id="ARBA00022692"/>
    </source>
</evidence>
<dbReference type="CDD" id="cd13959">
    <property type="entry name" value="PT_UbiA_COQ2"/>
    <property type="match status" value="1"/>
</dbReference>
<keyword evidence="8 10" id="KW-1133">Transmembrane helix</keyword>
<keyword evidence="13" id="KW-1185">Reference proteome</keyword>
<dbReference type="InterPro" id="IPR000873">
    <property type="entry name" value="AMP-dep_synth/lig_dom"/>
</dbReference>
<evidence type="ECO:0000313" key="13">
    <source>
        <dbReference type="Proteomes" id="UP000053958"/>
    </source>
</evidence>
<dbReference type="InterPro" id="IPR051414">
    <property type="entry name" value="Adenylate-forming_Reductase"/>
</dbReference>
<dbReference type="FunFam" id="1.10.357.140:FF:000008">
    <property type="entry name" value="4-hydroxybenzoate octaprenyltransferase"/>
    <property type="match status" value="1"/>
</dbReference>
<sequence>MATRKSPQDQYRPPCHGIFRVLPASWIPYAELMRLDRPAGYYAFYWHYGIGLSFGASVCRPLAAPATLVMLAVYLALWVVILRGAVCTVNDNLDQDFDRQVARTRFRPIARGAVSTGQGYLFALAQFALGAAILVPLPPKAAIHAATTAAILAVYPLAKRVTDFPQVILGLGFAVAVFVSCAALNVDPLDDGHRPATLSLFGACAIWTIIFDTIYAHQDRRDDVRAGVRSLAVLLGSWRMIVNRAESAPSGGHSEMRWCYNDCSDILRPPPGGDQDLGPAVMAVLWTETAIAILAVAARFAGRWLVHRTGWDDWLMLLTLVLLIACSALATVQNSVGGYRHVFYLDETAVVKALEINFILRGVNIVSCATGKASIGALQLRLLGPMNYWQKWVIWAVIILTAIVNVLNCIFNFVQCSPVEANWTPGIPSKCWSGQVQLNFAYFMCAENIAADVILALMPTTFLSTLNFSRRKKIQLSVLLGLGLMAAICGIVKTTTLDSISNDDFTWSEYGLTVWSISEVLVIIVCGSVPTMKPLWDRFIRKRKNNTQVGSYRMRRMYPGRVPSSLSQAPRGPLADRHIWATIDIDVAISEPSRSPCSAGRSASLCHPPMHVTASRQRRRVWWLHKRRALSRPKQDSVEAAQHHLLPAIVEQLAAEEPDALWGEFPRSSTSLSEGFESISYAQFANAVNGVAHHITQALGRRDTEEPLAYLAPNDPRCAITLVAAMRAGFTIFLISERNSVAANLKLFDDVQCSTLVTTDRTFAPVRNTLMEREVTLIELPSLQTLLHEPQATYRYEKELAAAANEAAFMIHTSGSTGFPKPVSISHKIVAKFARTIGLPAPEGYETLSSMMGNNRNVLLLPLGHPAGVNFGILNTFFNNTTVILPLPGKPPTAEALLEILQHTHADWAAMAPLTLETISKNTTLLEGIARHLKMLLFSGGSLPKVFGDVIAAKIKLTSQLGSSETGPLPAVYRHGYDFERDWNYLQFHPAVGARFDPLPGDDVFELVFDRTPESEPYQPVFTTYPHLKEFRTKDLFTPHPSVPGLWTHAARSDDVIVFLNGEKVNPVTFESHIAKHPEVAAAVMFGHQRFEPGLLIELQDDQQKSLSAAERAQIIQRLWPTIEAANRILPGHAQVSQSHICFTDPGRPVLRTLKGSLRRQATLDLYAAKINQVYADVEAMWTSIPNKGDLGTTDSIRGLVRESLAEATRLGNNIDDNADLFSQGIDSLQTLRLVRQLRIKTGLRSIQPSLVYLHPSITALTEALDALAHQIESSETEQMEKRRKIRAETLQKYLDVIASRKEDIILNKPGNSTTDDVDQVVILTGSTGSIGSYILNALLSEPKVKHLDPILLTSFPPDRVTFLTADLSEPQTLGLPTEVYQTLRETVTLIIHNAWLVDFNLPLQSFESQLAGVVNLAVLDGQSTRRAAFVFLSSISATMNFDLTGTANNNKVVPEAILTDIDTPAPVGYAESKYIAERLLEAASTQLNLRQKPVILRLGQIAGAARSAGRWNPTDWIPRLILGSRQLGVIPNSLEISSGGHEQKNNNDIDWLPIDTLADVVVDIGLHAAAGDDLADPEQPVVVLHPLNPHRASWETLVPSIIASLQKQKQQQETPLTIEVVSPTEWLIKLRASAASLMEEGSEEAREALLRSNPALRLLEFFMARFSGAVELGEGLQWETNRAERISEKLRAAEAIDGQAMKRWVEQWFEH</sequence>
<dbReference type="InterPro" id="IPR020806">
    <property type="entry name" value="PKS_PP-bd"/>
</dbReference>
<keyword evidence="9 10" id="KW-0472">Membrane</keyword>
<dbReference type="RefSeq" id="XP_013325901.1">
    <property type="nucleotide sequence ID" value="XM_013470447.1"/>
</dbReference>
<organism evidence="12 13">
    <name type="scientific">Rasamsonia emersonii (strain ATCC 16479 / CBS 393.64 / IMI 116815)</name>
    <dbReference type="NCBI Taxonomy" id="1408163"/>
    <lineage>
        <taxon>Eukaryota</taxon>
        <taxon>Fungi</taxon>
        <taxon>Dikarya</taxon>
        <taxon>Ascomycota</taxon>
        <taxon>Pezizomycotina</taxon>
        <taxon>Eurotiomycetes</taxon>
        <taxon>Eurotiomycetidae</taxon>
        <taxon>Eurotiales</taxon>
        <taxon>Trichocomaceae</taxon>
        <taxon>Rasamsonia</taxon>
    </lineage>
</organism>
<dbReference type="PROSITE" id="PS00943">
    <property type="entry name" value="UBIA"/>
    <property type="match status" value="1"/>
</dbReference>
<dbReference type="InterPro" id="IPR013120">
    <property type="entry name" value="FAR_NAD-bd"/>
</dbReference>
<keyword evidence="6" id="KW-0808">Transferase</keyword>
<feature type="transmembrane region" description="Helical" evidence="10">
    <location>
        <begin position="440"/>
        <end position="464"/>
    </location>
</feature>
<feature type="transmembrane region" description="Helical" evidence="10">
    <location>
        <begin position="392"/>
        <end position="414"/>
    </location>
</feature>
<keyword evidence="4" id="KW-0596">Phosphopantetheine</keyword>
<feature type="transmembrane region" description="Helical" evidence="10">
    <location>
        <begin position="167"/>
        <end position="186"/>
    </location>
</feature>
<dbReference type="Pfam" id="PF20684">
    <property type="entry name" value="Fung_rhodopsin"/>
    <property type="match status" value="1"/>
</dbReference>
<dbReference type="InterPro" id="IPR049326">
    <property type="entry name" value="Rhodopsin_dom_fungi"/>
</dbReference>
<evidence type="ECO:0000256" key="2">
    <source>
        <dbReference type="ARBA" id="ARBA00004721"/>
    </source>
</evidence>
<comment type="caution">
    <text evidence="12">The sequence shown here is derived from an EMBL/GenBank/DDBJ whole genome shotgun (WGS) entry which is preliminary data.</text>
</comment>
<accession>A0A0F4YM31</accession>
<comment type="similarity">
    <text evidence="3">Belongs to the UbiA prenyltransferase family.</text>
</comment>
<dbReference type="InterPro" id="IPR020845">
    <property type="entry name" value="AMP-binding_CS"/>
</dbReference>
<dbReference type="Gene3D" id="1.20.120.1780">
    <property type="entry name" value="UbiA prenyltransferase"/>
    <property type="match status" value="1"/>
</dbReference>
<feature type="transmembrane region" description="Helical" evidence="10">
    <location>
        <begin position="314"/>
        <end position="332"/>
    </location>
</feature>
<dbReference type="Pfam" id="PF01040">
    <property type="entry name" value="UbiA"/>
    <property type="match status" value="1"/>
</dbReference>
<evidence type="ECO:0000256" key="10">
    <source>
        <dbReference type="SAM" id="Phobius"/>
    </source>
</evidence>
<dbReference type="SUPFAM" id="SSF47336">
    <property type="entry name" value="ACP-like"/>
    <property type="match status" value="1"/>
</dbReference>
<dbReference type="GO" id="GO:0031177">
    <property type="term" value="F:phosphopantetheine binding"/>
    <property type="evidence" value="ECO:0007669"/>
    <property type="project" value="InterPro"/>
</dbReference>
<dbReference type="STRING" id="1408163.A0A0F4YM31"/>
<dbReference type="PROSITE" id="PS00455">
    <property type="entry name" value="AMP_BINDING"/>
    <property type="match status" value="1"/>
</dbReference>
<name>A0A0F4YM31_RASE3</name>
<dbReference type="InterPro" id="IPR009081">
    <property type="entry name" value="PP-bd_ACP"/>
</dbReference>
<feature type="transmembrane region" description="Helical" evidence="10">
    <location>
        <begin position="69"/>
        <end position="89"/>
    </location>
</feature>
<feature type="transmembrane region" description="Helical" evidence="10">
    <location>
        <begin position="109"/>
        <end position="135"/>
    </location>
</feature>
<evidence type="ECO:0000256" key="8">
    <source>
        <dbReference type="ARBA" id="ARBA00022989"/>
    </source>
</evidence>
<protein>
    <submittedName>
        <fullName evidence="12">NAD dependent epimerase/dehydratase</fullName>
    </submittedName>
</protein>
<evidence type="ECO:0000256" key="5">
    <source>
        <dbReference type="ARBA" id="ARBA00022553"/>
    </source>
</evidence>
<dbReference type="Pfam" id="PF07993">
    <property type="entry name" value="NAD_binding_4"/>
    <property type="match status" value="1"/>
</dbReference>
<dbReference type="EMBL" id="LASV01000362">
    <property type="protein sequence ID" value="KKA19289.1"/>
    <property type="molecule type" value="Genomic_DNA"/>
</dbReference>
<reference evidence="12 13" key="1">
    <citation type="submission" date="2015-04" db="EMBL/GenBank/DDBJ databases">
        <authorList>
            <person name="Heijne W.H."/>
            <person name="Fedorova N.D."/>
            <person name="Nierman W.C."/>
            <person name="Vollebregt A.W."/>
            <person name="Zhao Z."/>
            <person name="Wu L."/>
            <person name="Kumar M."/>
            <person name="Stam H."/>
            <person name="van den Berg M.A."/>
            <person name="Pel H.J."/>
        </authorList>
    </citation>
    <scope>NUCLEOTIDE SEQUENCE [LARGE SCALE GENOMIC DNA]</scope>
    <source>
        <strain evidence="12 13">CBS 393.64</strain>
    </source>
</reference>
<dbReference type="InterPro" id="IPR030470">
    <property type="entry name" value="UbiA_prenylTrfase_CS"/>
</dbReference>
<feature type="transmembrane region" description="Helical" evidence="10">
    <location>
        <begin position="476"/>
        <end position="494"/>
    </location>
</feature>
<evidence type="ECO:0000256" key="4">
    <source>
        <dbReference type="ARBA" id="ARBA00022450"/>
    </source>
</evidence>
<dbReference type="Gene3D" id="3.40.50.12780">
    <property type="entry name" value="N-terminal domain of ligase-like"/>
    <property type="match status" value="1"/>
</dbReference>
<evidence type="ECO:0000256" key="3">
    <source>
        <dbReference type="ARBA" id="ARBA00005985"/>
    </source>
</evidence>
<dbReference type="InterPro" id="IPR000537">
    <property type="entry name" value="UbiA_prenyltransferase"/>
</dbReference>
<dbReference type="Pfam" id="PF00501">
    <property type="entry name" value="AMP-binding"/>
    <property type="match status" value="1"/>
</dbReference>
<dbReference type="PANTHER" id="PTHR43439:SF2">
    <property type="entry name" value="ENZYME, PUTATIVE (JCVI)-RELATED"/>
    <property type="match status" value="1"/>
</dbReference>
<comment type="subcellular location">
    <subcellularLocation>
        <location evidence="1">Membrane</location>
        <topology evidence="1">Multi-pass membrane protein</topology>
    </subcellularLocation>
</comment>
<dbReference type="SUPFAM" id="SSF51735">
    <property type="entry name" value="NAD(P)-binding Rossmann-fold domains"/>
    <property type="match status" value="1"/>
</dbReference>
<evidence type="ECO:0000313" key="12">
    <source>
        <dbReference type="EMBL" id="KKA19289.1"/>
    </source>
</evidence>
<evidence type="ECO:0000256" key="9">
    <source>
        <dbReference type="ARBA" id="ARBA00023136"/>
    </source>
</evidence>
<dbReference type="OrthoDB" id="429813at2759"/>
<feature type="transmembrane region" description="Helical" evidence="10">
    <location>
        <begin position="277"/>
        <end position="302"/>
    </location>
</feature>
<evidence type="ECO:0000256" key="6">
    <source>
        <dbReference type="ARBA" id="ARBA00022679"/>
    </source>
</evidence>
<dbReference type="Gene3D" id="1.10.1200.10">
    <property type="entry name" value="ACP-like"/>
    <property type="match status" value="1"/>
</dbReference>
<evidence type="ECO:0000259" key="11">
    <source>
        <dbReference type="PROSITE" id="PS50075"/>
    </source>
</evidence>
<dbReference type="GO" id="GO:0016765">
    <property type="term" value="F:transferase activity, transferring alkyl or aryl (other than methyl) groups"/>
    <property type="evidence" value="ECO:0007669"/>
    <property type="project" value="InterPro"/>
</dbReference>
<feature type="transmembrane region" description="Helical" evidence="10">
    <location>
        <begin position="514"/>
        <end position="536"/>
    </location>
</feature>
<dbReference type="InterPro" id="IPR036736">
    <property type="entry name" value="ACP-like_sf"/>
</dbReference>
<dbReference type="InterPro" id="IPR042099">
    <property type="entry name" value="ANL_N_sf"/>
</dbReference>
<dbReference type="InterPro" id="IPR036291">
    <property type="entry name" value="NAD(P)-bd_dom_sf"/>
</dbReference>
<dbReference type="SMART" id="SM00823">
    <property type="entry name" value="PKS_PP"/>
    <property type="match status" value="1"/>
</dbReference>
<dbReference type="PANTHER" id="PTHR43439">
    <property type="entry name" value="PHENYLACETATE-COENZYME A LIGASE"/>
    <property type="match status" value="1"/>
</dbReference>
<keyword evidence="5" id="KW-0597">Phosphoprotein</keyword>
<dbReference type="GO" id="GO:0016114">
    <property type="term" value="P:terpenoid biosynthetic process"/>
    <property type="evidence" value="ECO:0007669"/>
    <property type="project" value="UniProtKB-UniPathway"/>
</dbReference>
<dbReference type="GO" id="GO:0016020">
    <property type="term" value="C:membrane"/>
    <property type="evidence" value="ECO:0007669"/>
    <property type="project" value="UniProtKB-SubCell"/>
</dbReference>
<dbReference type="Gene3D" id="3.40.50.720">
    <property type="entry name" value="NAD(P)-binding Rossmann-like Domain"/>
    <property type="match status" value="1"/>
</dbReference>
<dbReference type="GeneID" id="25319031"/>
<evidence type="ECO:0000256" key="1">
    <source>
        <dbReference type="ARBA" id="ARBA00004141"/>
    </source>
</evidence>
<dbReference type="SUPFAM" id="SSF56801">
    <property type="entry name" value="Acetyl-CoA synthetase-like"/>
    <property type="match status" value="1"/>
</dbReference>
<proteinExistence type="inferred from homology"/>
<feature type="transmembrane region" description="Helical" evidence="10">
    <location>
        <begin position="198"/>
        <end position="216"/>
    </location>
</feature>
<feature type="domain" description="Carrier" evidence="11">
    <location>
        <begin position="1191"/>
        <end position="1269"/>
    </location>
</feature>
<dbReference type="PROSITE" id="PS50075">
    <property type="entry name" value="CARRIER"/>
    <property type="match status" value="1"/>
</dbReference>
<dbReference type="InterPro" id="IPR039653">
    <property type="entry name" value="Prenyltransferase"/>
</dbReference>
<comment type="pathway">
    <text evidence="2">Secondary metabolite biosynthesis; terpenoid biosynthesis.</text>
</comment>
<dbReference type="Proteomes" id="UP000053958">
    <property type="component" value="Unassembled WGS sequence"/>
</dbReference>
<gene>
    <name evidence="12" type="ORF">T310_6746</name>
</gene>
<dbReference type="Pfam" id="PF00550">
    <property type="entry name" value="PP-binding"/>
    <property type="match status" value="1"/>
</dbReference>
<dbReference type="Gene3D" id="1.10.357.140">
    <property type="entry name" value="UbiA prenyltransferase"/>
    <property type="match status" value="1"/>
</dbReference>